<protein>
    <recommendedName>
        <fullName evidence="8">Carboxylic ester hydrolase</fullName>
        <ecNumber evidence="8">3.1.1.-</ecNumber>
    </recommendedName>
</protein>
<evidence type="ECO:0000256" key="2">
    <source>
        <dbReference type="ARBA" id="ARBA00022487"/>
    </source>
</evidence>
<proteinExistence type="inferred from homology"/>
<gene>
    <name evidence="9" type="ORF">G7Z17_g5047</name>
</gene>
<organism evidence="9 10">
    <name type="scientific">Cylindrodendrum hubeiense</name>
    <dbReference type="NCBI Taxonomy" id="595255"/>
    <lineage>
        <taxon>Eukaryota</taxon>
        <taxon>Fungi</taxon>
        <taxon>Dikarya</taxon>
        <taxon>Ascomycota</taxon>
        <taxon>Pezizomycotina</taxon>
        <taxon>Sordariomycetes</taxon>
        <taxon>Hypocreomycetidae</taxon>
        <taxon>Hypocreales</taxon>
        <taxon>Nectriaceae</taxon>
        <taxon>Cylindrodendrum</taxon>
    </lineage>
</organism>
<comment type="similarity">
    <text evidence="1 8">Belongs to the tannase family.</text>
</comment>
<keyword evidence="6" id="KW-0106">Calcium</keyword>
<keyword evidence="4 8" id="KW-0732">Signal</keyword>
<evidence type="ECO:0000256" key="6">
    <source>
        <dbReference type="ARBA" id="ARBA00022837"/>
    </source>
</evidence>
<keyword evidence="7" id="KW-1015">Disulfide bond</keyword>
<evidence type="ECO:0000256" key="8">
    <source>
        <dbReference type="RuleBase" id="RU361238"/>
    </source>
</evidence>
<keyword evidence="5 8" id="KW-0378">Hydrolase</keyword>
<dbReference type="EC" id="3.1.1.-" evidence="8"/>
<evidence type="ECO:0000256" key="5">
    <source>
        <dbReference type="ARBA" id="ARBA00022801"/>
    </source>
</evidence>
<keyword evidence="10" id="KW-1185">Reference proteome</keyword>
<dbReference type="GO" id="GO:0030600">
    <property type="term" value="F:feruloyl esterase activity"/>
    <property type="evidence" value="ECO:0007669"/>
    <property type="project" value="UniProtKB-ARBA"/>
</dbReference>
<dbReference type="Proteomes" id="UP000722485">
    <property type="component" value="Unassembled WGS sequence"/>
</dbReference>
<evidence type="ECO:0000256" key="7">
    <source>
        <dbReference type="ARBA" id="ARBA00023157"/>
    </source>
</evidence>
<name>A0A9P5HEX9_9HYPO</name>
<evidence type="ECO:0000313" key="9">
    <source>
        <dbReference type="EMBL" id="KAF7551376.1"/>
    </source>
</evidence>
<dbReference type="GO" id="GO:0046872">
    <property type="term" value="F:metal ion binding"/>
    <property type="evidence" value="ECO:0007669"/>
    <property type="project" value="UniProtKB-KW"/>
</dbReference>
<dbReference type="PANTHER" id="PTHR33938:SF8">
    <property type="entry name" value="CARBOXYLIC ESTER HYDROLASE"/>
    <property type="match status" value="1"/>
</dbReference>
<keyword evidence="2" id="KW-0719">Serine esterase</keyword>
<comment type="caution">
    <text evidence="9">The sequence shown here is derived from an EMBL/GenBank/DDBJ whole genome shotgun (WGS) entry which is preliminary data.</text>
</comment>
<evidence type="ECO:0000256" key="1">
    <source>
        <dbReference type="ARBA" id="ARBA00006249"/>
    </source>
</evidence>
<dbReference type="PANTHER" id="PTHR33938">
    <property type="entry name" value="FERULOYL ESTERASE B-RELATED"/>
    <property type="match status" value="1"/>
</dbReference>
<accession>A0A9P5HEX9</accession>
<sequence>MHLKFIFHFLVAFISFKTATSLECNSSLIPYPTAPGVEVQSLTAVPVTNFSRSIDEQYVSHYPQNLTSLNFCNVSISYTHPGQQDTVNIQIWLPDSWNGRFLGTGGGGFAGGEIQRGSLALGVSQGYATVATDGGHDRSFGVATAPWAQVSPFNVDQYALHNFASISLLDMTVLGKSLTTTFYGSEPRYSYWNGCSTGGRQGLMLAQRYPGSYDGILAAAPGINWDRMLAASVYPQVVMNNLSYYPSACELNAISSAIVAACDGDDGAEDGILSAPSLCNFNYSSIVGTTVTCEDGDTLDITSAGVQLAESAYNGPQSSSGEQLWFGPTPGSPLTVATGLAVTTCTGNRNCTGAPNPIGYDWVRLFVDRNPDFTLDSVSTPEQFERLIHASEQQYLSIIGTSDPDLSAFKATGGKIITWHGLMDEIVPSKGTTDYYSRVEALDPDVRSFFKHFEAPGVEHCYLGVGPFPGESFQALVRWVEDEESPEVLSARSEGTDGIVRRRNLCAWPLEALYTGGDPALAESFECGIGEA</sequence>
<dbReference type="InterPro" id="IPR011118">
    <property type="entry name" value="Tannase/feruloyl_esterase"/>
</dbReference>
<reference evidence="9" key="1">
    <citation type="submission" date="2020-03" db="EMBL/GenBank/DDBJ databases">
        <title>Draft Genome Sequence of Cylindrodendrum hubeiense.</title>
        <authorList>
            <person name="Buettner E."/>
            <person name="Kellner H."/>
        </authorList>
    </citation>
    <scope>NUCLEOTIDE SEQUENCE</scope>
    <source>
        <strain evidence="9">IHI 201604</strain>
    </source>
</reference>
<evidence type="ECO:0000313" key="10">
    <source>
        <dbReference type="Proteomes" id="UP000722485"/>
    </source>
</evidence>
<dbReference type="Pfam" id="PF07519">
    <property type="entry name" value="Tannase"/>
    <property type="match status" value="1"/>
</dbReference>
<dbReference type="AlphaFoldDB" id="A0A9P5HEX9"/>
<keyword evidence="3" id="KW-0479">Metal-binding</keyword>
<feature type="chain" id="PRO_5040545182" description="Carboxylic ester hydrolase" evidence="8">
    <location>
        <begin position="22"/>
        <end position="532"/>
    </location>
</feature>
<evidence type="ECO:0000256" key="3">
    <source>
        <dbReference type="ARBA" id="ARBA00022723"/>
    </source>
</evidence>
<feature type="signal peptide" evidence="8">
    <location>
        <begin position="1"/>
        <end position="21"/>
    </location>
</feature>
<dbReference type="InterPro" id="IPR029058">
    <property type="entry name" value="AB_hydrolase_fold"/>
</dbReference>
<dbReference type="SUPFAM" id="SSF53474">
    <property type="entry name" value="alpha/beta-Hydrolases"/>
    <property type="match status" value="1"/>
</dbReference>
<dbReference type="EMBL" id="JAANBB010000079">
    <property type="protein sequence ID" value="KAF7551376.1"/>
    <property type="molecule type" value="Genomic_DNA"/>
</dbReference>
<evidence type="ECO:0000256" key="4">
    <source>
        <dbReference type="ARBA" id="ARBA00022729"/>
    </source>
</evidence>
<dbReference type="OrthoDB" id="3039123at2759"/>